<dbReference type="Gene3D" id="3.20.20.450">
    <property type="entry name" value="EAL domain"/>
    <property type="match status" value="1"/>
</dbReference>
<dbReference type="RefSeq" id="WP_252849394.1">
    <property type="nucleotide sequence ID" value="NZ_BAPW01000028.1"/>
</dbReference>
<comment type="caution">
    <text evidence="1">The sequence shown here is derived from an EMBL/GenBank/DDBJ whole genome shotgun (WGS) entry which is preliminary data.</text>
</comment>
<accession>A0ABT1CH19</accession>
<protein>
    <recommendedName>
        <fullName evidence="3">EAL domain-containing protein</fullName>
    </recommendedName>
</protein>
<evidence type="ECO:0008006" key="3">
    <source>
        <dbReference type="Google" id="ProtNLM"/>
    </source>
</evidence>
<keyword evidence="2" id="KW-1185">Reference proteome</keyword>
<sequence>MRRAHRPTSPVMHWVRRYCGSVRIIRPKGWDAELPASIGRRRLNAARVGKKQDTGSVFTDLSTIRAICRHVGSVSPGCRLGTSLTDRSIPDGRFVDRLGEILAETGFPPAGLRLILDEGRLIDADRDSALALAVLIDWGIELWLGRFGQDVSSLSVLRDRAASGLLTGISLDVSLVTAQSGIWRGFNAGTNQDDEILDPAAEHFYGSTCQGLQALGLRTHLAHITSSRHYEFALSAGFDEFSGSCPELDGIAQNGEPPCS</sequence>
<evidence type="ECO:0000313" key="1">
    <source>
        <dbReference type="EMBL" id="MCO6160177.1"/>
    </source>
</evidence>
<organism evidence="1 2">
    <name type="scientific">Asaia lannensis NBRC 102526</name>
    <dbReference type="NCBI Taxonomy" id="1307926"/>
    <lineage>
        <taxon>Bacteria</taxon>
        <taxon>Pseudomonadati</taxon>
        <taxon>Pseudomonadota</taxon>
        <taxon>Alphaproteobacteria</taxon>
        <taxon>Acetobacterales</taxon>
        <taxon>Acetobacteraceae</taxon>
        <taxon>Asaia</taxon>
    </lineage>
</organism>
<dbReference type="Proteomes" id="UP001523401">
    <property type="component" value="Unassembled WGS sequence"/>
</dbReference>
<proteinExistence type="predicted"/>
<dbReference type="EMBL" id="JAMXQU010000005">
    <property type="protein sequence ID" value="MCO6160177.1"/>
    <property type="molecule type" value="Genomic_DNA"/>
</dbReference>
<reference evidence="1 2" key="1">
    <citation type="submission" date="2022-06" db="EMBL/GenBank/DDBJ databases">
        <title>Whole-genome of Asaia lannensis strain LMG 27011T.</title>
        <authorList>
            <person name="Sombolestani A."/>
        </authorList>
    </citation>
    <scope>NUCLEOTIDE SEQUENCE [LARGE SCALE GENOMIC DNA]</scope>
    <source>
        <strain evidence="1 2">NBRC 102526</strain>
    </source>
</reference>
<gene>
    <name evidence="1" type="ORF">NF685_09065</name>
</gene>
<evidence type="ECO:0000313" key="2">
    <source>
        <dbReference type="Proteomes" id="UP001523401"/>
    </source>
</evidence>
<dbReference type="InterPro" id="IPR035919">
    <property type="entry name" value="EAL_sf"/>
</dbReference>
<dbReference type="SUPFAM" id="SSF141868">
    <property type="entry name" value="EAL domain-like"/>
    <property type="match status" value="1"/>
</dbReference>
<name>A0ABT1CH19_9PROT</name>